<dbReference type="GO" id="GO:0006302">
    <property type="term" value="P:double-strand break repair"/>
    <property type="evidence" value="ECO:0007669"/>
    <property type="project" value="TreeGrafter"/>
</dbReference>
<evidence type="ECO:0000256" key="1">
    <source>
        <dbReference type="ARBA" id="ARBA00003065"/>
    </source>
</evidence>
<evidence type="ECO:0000256" key="7">
    <source>
        <dbReference type="ARBA" id="ARBA00033409"/>
    </source>
</evidence>
<dbReference type="SUPFAM" id="SSF50249">
    <property type="entry name" value="Nucleic acid-binding proteins"/>
    <property type="match status" value="1"/>
</dbReference>
<dbReference type="InterPro" id="IPR003717">
    <property type="entry name" value="RecO"/>
</dbReference>
<dbReference type="PANTHER" id="PTHR33991">
    <property type="entry name" value="DNA REPAIR PROTEIN RECO"/>
    <property type="match status" value="1"/>
</dbReference>
<evidence type="ECO:0000256" key="8">
    <source>
        <dbReference type="HAMAP-Rule" id="MF_00201"/>
    </source>
</evidence>
<evidence type="ECO:0000259" key="9">
    <source>
        <dbReference type="Pfam" id="PF11967"/>
    </source>
</evidence>
<dbReference type="GO" id="GO:0043590">
    <property type="term" value="C:bacterial nucleoid"/>
    <property type="evidence" value="ECO:0007669"/>
    <property type="project" value="TreeGrafter"/>
</dbReference>
<dbReference type="NCBIfam" id="TIGR00613">
    <property type="entry name" value="reco"/>
    <property type="match status" value="1"/>
</dbReference>
<dbReference type="AlphaFoldDB" id="A0A1K1YKB8"/>
<evidence type="ECO:0000256" key="6">
    <source>
        <dbReference type="ARBA" id="ARBA00023204"/>
    </source>
</evidence>
<dbReference type="InterPro" id="IPR037278">
    <property type="entry name" value="ARFGAP/RecO"/>
</dbReference>
<keyword evidence="6 8" id="KW-0234">DNA repair</keyword>
<dbReference type="Pfam" id="PF11967">
    <property type="entry name" value="RecO_N"/>
    <property type="match status" value="1"/>
</dbReference>
<comment type="similarity">
    <text evidence="2 8">Belongs to the RecO family.</text>
</comment>
<evidence type="ECO:0000256" key="2">
    <source>
        <dbReference type="ARBA" id="ARBA00007452"/>
    </source>
</evidence>
<organism evidence="10 11">
    <name type="scientific">Marinospirillum alkaliphilum DSM 21637</name>
    <dbReference type="NCBI Taxonomy" id="1122209"/>
    <lineage>
        <taxon>Bacteria</taxon>
        <taxon>Pseudomonadati</taxon>
        <taxon>Pseudomonadota</taxon>
        <taxon>Gammaproteobacteria</taxon>
        <taxon>Oceanospirillales</taxon>
        <taxon>Oceanospirillaceae</taxon>
        <taxon>Marinospirillum</taxon>
    </lineage>
</organism>
<evidence type="ECO:0000313" key="11">
    <source>
        <dbReference type="Proteomes" id="UP000182350"/>
    </source>
</evidence>
<protein>
    <recommendedName>
        <fullName evidence="3 8">DNA repair protein RecO</fullName>
    </recommendedName>
    <alternativeName>
        <fullName evidence="7 8">Recombination protein O</fullName>
    </alternativeName>
</protein>
<dbReference type="EMBL" id="FPJW01000008">
    <property type="protein sequence ID" value="SFX62450.1"/>
    <property type="molecule type" value="Genomic_DNA"/>
</dbReference>
<dbReference type="PANTHER" id="PTHR33991:SF1">
    <property type="entry name" value="DNA REPAIR PROTEIN RECO"/>
    <property type="match status" value="1"/>
</dbReference>
<proteinExistence type="inferred from homology"/>
<dbReference type="InterPro" id="IPR022572">
    <property type="entry name" value="DNA_rep/recomb_RecO_N"/>
</dbReference>
<dbReference type="GO" id="GO:0006310">
    <property type="term" value="P:DNA recombination"/>
    <property type="evidence" value="ECO:0007669"/>
    <property type="project" value="UniProtKB-UniRule"/>
</dbReference>
<name>A0A1K1YKB8_9GAMM</name>
<evidence type="ECO:0000256" key="4">
    <source>
        <dbReference type="ARBA" id="ARBA00022763"/>
    </source>
</evidence>
<dbReference type="OrthoDB" id="9804792at2"/>
<evidence type="ECO:0000313" key="10">
    <source>
        <dbReference type="EMBL" id="SFX62450.1"/>
    </source>
</evidence>
<accession>A0A1K1YKB8</accession>
<evidence type="ECO:0000256" key="3">
    <source>
        <dbReference type="ARBA" id="ARBA00021310"/>
    </source>
</evidence>
<keyword evidence="11" id="KW-1185">Reference proteome</keyword>
<dbReference type="RefSeq" id="WP_072326621.1">
    <property type="nucleotide sequence ID" value="NZ_FPJW01000008.1"/>
</dbReference>
<keyword evidence="5 8" id="KW-0233">DNA recombination</keyword>
<feature type="domain" description="DNA replication/recombination mediator RecO N-terminal" evidence="9">
    <location>
        <begin position="9"/>
        <end position="77"/>
    </location>
</feature>
<reference evidence="10 11" key="1">
    <citation type="submission" date="2016-11" db="EMBL/GenBank/DDBJ databases">
        <authorList>
            <person name="Jaros S."/>
            <person name="Januszkiewicz K."/>
            <person name="Wedrychowicz H."/>
        </authorList>
    </citation>
    <scope>NUCLEOTIDE SEQUENCE [LARGE SCALE GENOMIC DNA]</scope>
    <source>
        <strain evidence="10 11">DSM 21637</strain>
    </source>
</reference>
<gene>
    <name evidence="8" type="primary">recO</name>
    <name evidence="10" type="ORF">SAMN02745752_02294</name>
</gene>
<dbReference type="Pfam" id="PF02565">
    <property type="entry name" value="RecO_C"/>
    <property type="match status" value="1"/>
</dbReference>
<dbReference type="InterPro" id="IPR042242">
    <property type="entry name" value="RecO_C"/>
</dbReference>
<keyword evidence="4 8" id="KW-0227">DNA damage</keyword>
<dbReference type="InterPro" id="IPR012340">
    <property type="entry name" value="NA-bd_OB-fold"/>
</dbReference>
<comment type="function">
    <text evidence="1 8">Involved in DNA repair and RecF pathway recombination.</text>
</comment>
<dbReference type="Gene3D" id="1.20.1440.120">
    <property type="entry name" value="Recombination protein O, C-terminal domain"/>
    <property type="match status" value="1"/>
</dbReference>
<evidence type="ECO:0000256" key="5">
    <source>
        <dbReference type="ARBA" id="ARBA00023172"/>
    </source>
</evidence>
<dbReference type="STRING" id="1122209.SAMN02745752_02294"/>
<dbReference type="SUPFAM" id="SSF57863">
    <property type="entry name" value="ArfGap/RecO-like zinc finger"/>
    <property type="match status" value="1"/>
</dbReference>
<dbReference type="HAMAP" id="MF_00201">
    <property type="entry name" value="RecO"/>
    <property type="match status" value="1"/>
</dbReference>
<dbReference type="Proteomes" id="UP000182350">
    <property type="component" value="Unassembled WGS sequence"/>
</dbReference>
<dbReference type="Gene3D" id="2.40.50.140">
    <property type="entry name" value="Nucleic acid-binding proteins"/>
    <property type="match status" value="1"/>
</dbReference>
<sequence>MLQASDFQPAWLLHARPYRETSALAWLLTLEDGRVDALVRGVRTRKSRYRALLQPHTPLLVRLSGQHELKTLIGLEATAAPHWLQGEALICALYANELLGRLLLPGLPCSQVFRDYSLLLELLKDDQQREPALRRLELSLLEQLGQAPVFSCTQGHVLQADAWYRWVPEQGFLAVPATQETSAALLPGDCLQAIATDDWRDKRTRQAAKTLTRQLLAPLLGNKPLQSRQLFRQMKKSTSE</sequence>